<evidence type="ECO:0000256" key="5">
    <source>
        <dbReference type="ARBA" id="ARBA00051915"/>
    </source>
</evidence>
<dbReference type="EC" id="6.2.1.44" evidence="6"/>
<dbReference type="NCBIfam" id="NF004674">
    <property type="entry name" value="PRK06018.1"/>
    <property type="match status" value="1"/>
</dbReference>
<keyword evidence="3" id="KW-0276">Fatty acid metabolism</keyword>
<name>A0A0J6TE91_9HYPH</name>
<dbReference type="InterPro" id="IPR025110">
    <property type="entry name" value="AMP-bd_C"/>
</dbReference>
<dbReference type="Pfam" id="PF00501">
    <property type="entry name" value="AMP-binding"/>
    <property type="match status" value="1"/>
</dbReference>
<evidence type="ECO:0000313" key="11">
    <source>
        <dbReference type="Proteomes" id="UP000036449"/>
    </source>
</evidence>
<feature type="domain" description="AMP-binding enzyme C-terminal" evidence="9">
    <location>
        <begin position="449"/>
        <end position="523"/>
    </location>
</feature>
<dbReference type="Pfam" id="PF13193">
    <property type="entry name" value="AMP-binding_C"/>
    <property type="match status" value="1"/>
</dbReference>
<dbReference type="PANTHER" id="PTHR43859:SF4">
    <property type="entry name" value="BUTANOATE--COA LIGASE AAE1-RELATED"/>
    <property type="match status" value="1"/>
</dbReference>
<evidence type="ECO:0000256" key="4">
    <source>
        <dbReference type="ARBA" id="ARBA00023098"/>
    </source>
</evidence>
<sequence>MLGLMQDWPLLIHRVIDYAALQHGARPVISRSVEGLMHRTTYADVRQRSLRLSKRLAADGIRLGDRIATLAWNTWRHLEAWYGITGIGAIYHTVNPRLFEDQIAYIINHAEDRILLLDLTFLALVERLADKLPTIERYVVLTDGAHMPQTTLRNAVAYEDWLAEADDDFAWASFEENTAAGLCYTSGTTGLPKGVLYSHRSNVLLALMVNNPAFIALSPNDMAMPVVPLFHANAWGFSFAAPMSGAGLVMPGPKLDGASVHEILETTGVTVTAAVPTVWLGLLQYLDTTGKRLSHLKRVVIGGSACPRAMTERFERDYGVTVDHAWGMTEMSPIGSYCSLKPEVAHLEGEARLDLKMKQGYAPFGVEFRLTDDENRDLPWDGTTFGRLKVAGFAVAKAYFRSDEPILDDRGFFDTGDVATIDPNGYMAITDRSKDVIKSGGEWISSIDLENLAVGHPDVAEAAVIGVQHPKWDERPLLIVVPKEGRTPDKADILAFMAPRIAKWWMPDDVVVVQAIPHTATGKIQKTALRDQFRDYRLPGAA</sequence>
<dbReference type="EMBL" id="LABZ01000030">
    <property type="protein sequence ID" value="KMO43988.1"/>
    <property type="molecule type" value="Genomic_DNA"/>
</dbReference>
<dbReference type="PROSITE" id="PS00455">
    <property type="entry name" value="AMP_BINDING"/>
    <property type="match status" value="1"/>
</dbReference>
<reference evidence="10 11" key="1">
    <citation type="submission" date="2015-03" db="EMBL/GenBank/DDBJ databases">
        <title>Genome sequencing of Methylobacterium tarhaniae DSM 25844.</title>
        <authorList>
            <person name="Chaudhry V."/>
            <person name="Patil P.B."/>
        </authorList>
    </citation>
    <scope>NUCLEOTIDE SEQUENCE [LARGE SCALE GENOMIC DNA]</scope>
    <source>
        <strain evidence="10 11">DSM 25844</strain>
    </source>
</reference>
<dbReference type="NCBIfam" id="NF004837">
    <property type="entry name" value="PRK06187.1"/>
    <property type="match status" value="1"/>
</dbReference>
<feature type="domain" description="AMP-dependent synthetase/ligase" evidence="8">
    <location>
        <begin position="20"/>
        <end position="400"/>
    </location>
</feature>
<keyword evidence="2 10" id="KW-0436">Ligase</keyword>
<evidence type="ECO:0000256" key="2">
    <source>
        <dbReference type="ARBA" id="ARBA00022598"/>
    </source>
</evidence>
<evidence type="ECO:0000256" key="6">
    <source>
        <dbReference type="ARBA" id="ARBA00066616"/>
    </source>
</evidence>
<evidence type="ECO:0000256" key="1">
    <source>
        <dbReference type="ARBA" id="ARBA00006432"/>
    </source>
</evidence>
<dbReference type="PATRIC" id="fig|1187852.3.peg.4291"/>
<dbReference type="FunFam" id="3.30.300.30:FF:000008">
    <property type="entry name" value="2,3-dihydroxybenzoate-AMP ligase"/>
    <property type="match status" value="1"/>
</dbReference>
<gene>
    <name evidence="10" type="ORF">VQ03_05695</name>
</gene>
<dbReference type="InterPro" id="IPR020845">
    <property type="entry name" value="AMP-binding_CS"/>
</dbReference>
<dbReference type="Gene3D" id="3.30.300.30">
    <property type="match status" value="1"/>
</dbReference>
<comment type="caution">
    <text evidence="10">The sequence shown here is derived from an EMBL/GenBank/DDBJ whole genome shotgun (WGS) entry which is preliminary data.</text>
</comment>
<dbReference type="SUPFAM" id="SSF56801">
    <property type="entry name" value="Acetyl-CoA synthetase-like"/>
    <property type="match status" value="1"/>
</dbReference>
<evidence type="ECO:0000313" key="10">
    <source>
        <dbReference type="EMBL" id="KMO43988.1"/>
    </source>
</evidence>
<protein>
    <recommendedName>
        <fullName evidence="7">3-methylmercaptopropionyl-CoA ligase</fullName>
        <ecNumber evidence="6">6.2.1.44</ecNumber>
    </recommendedName>
</protein>
<dbReference type="AlphaFoldDB" id="A0A0J6TE91"/>
<dbReference type="RefSeq" id="WP_048449899.1">
    <property type="nucleotide sequence ID" value="NZ_LABZ01000030.1"/>
</dbReference>
<dbReference type="GO" id="GO:0006631">
    <property type="term" value="P:fatty acid metabolic process"/>
    <property type="evidence" value="ECO:0007669"/>
    <property type="project" value="UniProtKB-KW"/>
</dbReference>
<evidence type="ECO:0000256" key="3">
    <source>
        <dbReference type="ARBA" id="ARBA00022832"/>
    </source>
</evidence>
<dbReference type="OrthoDB" id="9803968at2"/>
<keyword evidence="4" id="KW-0443">Lipid metabolism</keyword>
<dbReference type="InterPro" id="IPR045851">
    <property type="entry name" value="AMP-bd_C_sf"/>
</dbReference>
<comment type="similarity">
    <text evidence="1">Belongs to the ATP-dependent AMP-binding enzyme family.</text>
</comment>
<dbReference type="CDD" id="cd12119">
    <property type="entry name" value="ttLC_FACS_AlkK_like"/>
    <property type="match status" value="1"/>
</dbReference>
<evidence type="ECO:0000259" key="8">
    <source>
        <dbReference type="Pfam" id="PF00501"/>
    </source>
</evidence>
<comment type="catalytic activity">
    <reaction evidence="5">
        <text>3-(methylsulfanyl)propanoate + ATP + CoA = 3-(methylsulfanyl)propanoyl-CoA + AMP + diphosphate</text>
        <dbReference type="Rhea" id="RHEA:43052"/>
        <dbReference type="ChEBI" id="CHEBI:30616"/>
        <dbReference type="ChEBI" id="CHEBI:33019"/>
        <dbReference type="ChEBI" id="CHEBI:49016"/>
        <dbReference type="ChEBI" id="CHEBI:57287"/>
        <dbReference type="ChEBI" id="CHEBI:82815"/>
        <dbReference type="ChEBI" id="CHEBI:456215"/>
        <dbReference type="EC" id="6.2.1.44"/>
    </reaction>
    <physiologicalReaction direction="left-to-right" evidence="5">
        <dbReference type="Rhea" id="RHEA:43053"/>
    </physiologicalReaction>
</comment>
<keyword evidence="11" id="KW-1185">Reference proteome</keyword>
<dbReference type="InterPro" id="IPR000873">
    <property type="entry name" value="AMP-dep_synth/lig_dom"/>
</dbReference>
<organism evidence="10 11">
    <name type="scientific">Methylobacterium tarhaniae</name>
    <dbReference type="NCBI Taxonomy" id="1187852"/>
    <lineage>
        <taxon>Bacteria</taxon>
        <taxon>Pseudomonadati</taxon>
        <taxon>Pseudomonadota</taxon>
        <taxon>Alphaproteobacteria</taxon>
        <taxon>Hyphomicrobiales</taxon>
        <taxon>Methylobacteriaceae</taxon>
        <taxon>Methylobacterium</taxon>
    </lineage>
</organism>
<dbReference type="GO" id="GO:0016874">
    <property type="term" value="F:ligase activity"/>
    <property type="evidence" value="ECO:0007669"/>
    <property type="project" value="UniProtKB-KW"/>
</dbReference>
<evidence type="ECO:0000256" key="7">
    <source>
        <dbReference type="ARBA" id="ARBA00067668"/>
    </source>
</evidence>
<dbReference type="PANTHER" id="PTHR43859">
    <property type="entry name" value="ACYL-ACTIVATING ENZYME"/>
    <property type="match status" value="1"/>
</dbReference>
<dbReference type="Gene3D" id="3.40.50.12780">
    <property type="entry name" value="N-terminal domain of ligase-like"/>
    <property type="match status" value="1"/>
</dbReference>
<proteinExistence type="inferred from homology"/>
<evidence type="ECO:0000259" key="9">
    <source>
        <dbReference type="Pfam" id="PF13193"/>
    </source>
</evidence>
<accession>A0A0J6TE91</accession>
<dbReference type="InterPro" id="IPR042099">
    <property type="entry name" value="ANL_N_sf"/>
</dbReference>
<dbReference type="Proteomes" id="UP000036449">
    <property type="component" value="Unassembled WGS sequence"/>
</dbReference>